<comment type="similarity">
    <text evidence="2 7">Belongs to the peptidase C19 family.</text>
</comment>
<dbReference type="GO" id="GO:0004843">
    <property type="term" value="F:cysteine-type deubiquitinase activity"/>
    <property type="evidence" value="ECO:0007669"/>
    <property type="project" value="UniProtKB-UniRule"/>
</dbReference>
<keyword evidence="4 7" id="KW-0833">Ubl conjugation pathway</keyword>
<dbReference type="GO" id="GO:0005634">
    <property type="term" value="C:nucleus"/>
    <property type="evidence" value="ECO:0007669"/>
    <property type="project" value="TreeGrafter"/>
</dbReference>
<evidence type="ECO:0000256" key="9">
    <source>
        <dbReference type="SAM" id="SignalP"/>
    </source>
</evidence>
<feature type="region of interest" description="Disordered" evidence="8">
    <location>
        <begin position="620"/>
        <end position="703"/>
    </location>
</feature>
<dbReference type="EC" id="3.4.19.12" evidence="7"/>
<keyword evidence="6 7" id="KW-0788">Thiol protease</keyword>
<evidence type="ECO:0000259" key="10">
    <source>
        <dbReference type="PROSITE" id="PS50235"/>
    </source>
</evidence>
<evidence type="ECO:0000256" key="7">
    <source>
        <dbReference type="RuleBase" id="RU366025"/>
    </source>
</evidence>
<evidence type="ECO:0000256" key="3">
    <source>
        <dbReference type="ARBA" id="ARBA00022670"/>
    </source>
</evidence>
<dbReference type="Gene3D" id="3.90.70.10">
    <property type="entry name" value="Cysteine proteinases"/>
    <property type="match status" value="1"/>
</dbReference>
<dbReference type="AlphaFoldDB" id="A0A4P6XVC0"/>
<dbReference type="InterPro" id="IPR050164">
    <property type="entry name" value="Peptidase_C19"/>
</dbReference>
<dbReference type="PROSITE" id="PS00972">
    <property type="entry name" value="USP_1"/>
    <property type="match status" value="1"/>
</dbReference>
<dbReference type="STRING" id="2163413.A0A4P6XVC0"/>
<dbReference type="GO" id="GO:0006508">
    <property type="term" value="P:proteolysis"/>
    <property type="evidence" value="ECO:0007669"/>
    <property type="project" value="UniProtKB-KW"/>
</dbReference>
<name>A0A4P6XVC0_9ASCO</name>
<dbReference type="EMBL" id="CP034461">
    <property type="protein sequence ID" value="QBM90476.1"/>
    <property type="molecule type" value="Genomic_DNA"/>
</dbReference>
<dbReference type="CDD" id="cd02662">
    <property type="entry name" value="Peptidase_C19F"/>
    <property type="match status" value="1"/>
</dbReference>
<evidence type="ECO:0000256" key="5">
    <source>
        <dbReference type="ARBA" id="ARBA00022801"/>
    </source>
</evidence>
<protein>
    <recommendedName>
        <fullName evidence="7">Ubiquitin carboxyl-terminal hydrolase</fullName>
        <ecNumber evidence="7">3.4.19.12</ecNumber>
    </recommendedName>
</protein>
<feature type="compositionally biased region" description="Acidic residues" evidence="8">
    <location>
        <begin position="628"/>
        <end position="638"/>
    </location>
</feature>
<accession>A0A4P6XVC0</accession>
<dbReference type="Pfam" id="PF00443">
    <property type="entry name" value="UCH"/>
    <property type="match status" value="1"/>
</dbReference>
<dbReference type="Proteomes" id="UP000292447">
    <property type="component" value="Chromosome VI"/>
</dbReference>
<comment type="catalytic activity">
    <reaction evidence="1 7">
        <text>Thiol-dependent hydrolysis of ester, thioester, amide, peptide and isopeptide bonds formed by the C-terminal Gly of ubiquitin (a 76-residue protein attached to proteins as an intracellular targeting signal).</text>
        <dbReference type="EC" id="3.4.19.12"/>
    </reaction>
</comment>
<keyword evidence="5 7" id="KW-0378">Hydrolase</keyword>
<feature type="region of interest" description="Disordered" evidence="8">
    <location>
        <begin position="510"/>
        <end position="551"/>
    </location>
</feature>
<reference evidence="12" key="1">
    <citation type="submission" date="2019-03" db="EMBL/GenBank/DDBJ databases">
        <title>Snf2 controls pulcherriminic acid biosynthesis and connects pigmentation and antifungal activity of the yeast Metschnikowia pulcherrima.</title>
        <authorList>
            <person name="Gore-Lloyd D."/>
            <person name="Sumann I."/>
            <person name="Brachmann A.O."/>
            <person name="Schneeberger K."/>
            <person name="Ortiz-Merino R.A."/>
            <person name="Moreno-Beltran M."/>
            <person name="Schlaefli M."/>
            <person name="Kirner P."/>
            <person name="Santos Kron A."/>
            <person name="Wolfe K.H."/>
            <person name="Piel J."/>
            <person name="Ahrens C.H."/>
            <person name="Henk D."/>
            <person name="Freimoser F.M."/>
        </authorList>
    </citation>
    <scope>NUCLEOTIDE SEQUENCE [LARGE SCALE GENOMIC DNA]</scope>
    <source>
        <strain evidence="12">APC 1.2</strain>
    </source>
</reference>
<dbReference type="PROSITE" id="PS00973">
    <property type="entry name" value="USP_2"/>
    <property type="match status" value="1"/>
</dbReference>
<dbReference type="GO" id="GO:0005829">
    <property type="term" value="C:cytosol"/>
    <property type="evidence" value="ECO:0007669"/>
    <property type="project" value="TreeGrafter"/>
</dbReference>
<dbReference type="InterPro" id="IPR028889">
    <property type="entry name" value="USP"/>
</dbReference>
<gene>
    <name evidence="11" type="primary">MPUL0F00570</name>
    <name evidence="11" type="ORF">METSCH_F00570</name>
</gene>
<dbReference type="InterPro" id="IPR038765">
    <property type="entry name" value="Papain-like_cys_pep_sf"/>
</dbReference>
<feature type="compositionally biased region" description="Low complexity" evidence="8">
    <location>
        <begin position="670"/>
        <end position="682"/>
    </location>
</feature>
<dbReference type="InterPro" id="IPR018200">
    <property type="entry name" value="USP_CS"/>
</dbReference>
<feature type="domain" description="USP" evidence="10">
    <location>
        <begin position="121"/>
        <end position="614"/>
    </location>
</feature>
<evidence type="ECO:0000256" key="4">
    <source>
        <dbReference type="ARBA" id="ARBA00022786"/>
    </source>
</evidence>
<evidence type="ECO:0000256" key="6">
    <source>
        <dbReference type="ARBA" id="ARBA00022807"/>
    </source>
</evidence>
<evidence type="ECO:0000256" key="2">
    <source>
        <dbReference type="ARBA" id="ARBA00009085"/>
    </source>
</evidence>
<organism evidence="11 12">
    <name type="scientific">Metschnikowia aff. pulcherrima</name>
    <dbReference type="NCBI Taxonomy" id="2163413"/>
    <lineage>
        <taxon>Eukaryota</taxon>
        <taxon>Fungi</taxon>
        <taxon>Dikarya</taxon>
        <taxon>Ascomycota</taxon>
        <taxon>Saccharomycotina</taxon>
        <taxon>Pichiomycetes</taxon>
        <taxon>Metschnikowiaceae</taxon>
        <taxon>Metschnikowia</taxon>
    </lineage>
</organism>
<dbReference type="PANTHER" id="PTHR24006:SF888">
    <property type="entry name" value="UBIQUITIN CARBOXYL-TERMINAL HYDROLASE 30"/>
    <property type="match status" value="1"/>
</dbReference>
<evidence type="ECO:0000256" key="8">
    <source>
        <dbReference type="SAM" id="MobiDB-lite"/>
    </source>
</evidence>
<feature type="chain" id="PRO_5020307742" description="Ubiquitin carboxyl-terminal hydrolase" evidence="9">
    <location>
        <begin position="21"/>
        <end position="703"/>
    </location>
</feature>
<sequence>MYPLAVSILLLLIVFISITASNTDKLFTAISQLPFLEKWVFAKSLSQNQKCFGVGTALLVIFISAASFGPYKLSLLSNRLLSLMSDYKPLMLNRGWNSRLARQLRSSRESILAHKTGGEIGGLSNEGNTCFMNSVLQSLASSRSLMEFFNENIYEDTEVHAEGQIRKVRTGLFKSGMKFTAALKTLLDELNGAYGHRGKEFSTRILMKNMPDGPKQNFFMGYNQEDAQEFYQLVMRIVEKEYKRSFSSQSSTPEPETKEDTPKYVLASDVPNCIVGCENLGALGTVYVPAHQVDPNVSDIEKRLAPLELVTPVDGVTAERIGCITCGEIGGIRYSVNSGLSLNLPYDRSYGTQYKLLDLLDEWKKPELIDDVNCNRCGLIQTREFLKENIEGSGNEKLISSFAKRVEEIDQELKKDYISDEVFEKLTTKQMIRKTTKSKQILMSRPPPLLCIHINRSVIDPNTFMILKNSKSVSFPAILNLNDYVADPDSINMDARLAFSKRDQVLFEQKKHADEENPDGFAAGANDESMEEGNNEGEEVPISPELSSSDDRDDLKYRLKAVISHMGTHNYGHYICYRRWRGIWWKANDEAIYTTTEEEVLSSPGTFMLFYELKNDAEENLETPPGADQEEKEELEDSSDGRVSSNSLSLENDDDNDYDAQDVENNGKLSGSSWANGNNSGNELDELFPNSDFRLGEERAHHV</sequence>
<feature type="signal peptide" evidence="9">
    <location>
        <begin position="1"/>
        <end position="20"/>
    </location>
</feature>
<dbReference type="PANTHER" id="PTHR24006">
    <property type="entry name" value="UBIQUITIN CARBOXYL-TERMINAL HYDROLASE"/>
    <property type="match status" value="1"/>
</dbReference>
<dbReference type="PROSITE" id="PS50235">
    <property type="entry name" value="USP_3"/>
    <property type="match status" value="1"/>
</dbReference>
<feature type="compositionally biased region" description="Basic and acidic residues" evidence="8">
    <location>
        <begin position="694"/>
        <end position="703"/>
    </location>
</feature>
<evidence type="ECO:0000313" key="11">
    <source>
        <dbReference type="EMBL" id="QBM90476.1"/>
    </source>
</evidence>
<dbReference type="InterPro" id="IPR001394">
    <property type="entry name" value="Peptidase_C19_UCH"/>
</dbReference>
<evidence type="ECO:0000313" key="12">
    <source>
        <dbReference type="Proteomes" id="UP000292447"/>
    </source>
</evidence>
<feature type="compositionally biased region" description="Acidic residues" evidence="8">
    <location>
        <begin position="651"/>
        <end position="662"/>
    </location>
</feature>
<keyword evidence="3 7" id="KW-0645">Protease</keyword>
<keyword evidence="9" id="KW-0732">Signal</keyword>
<evidence type="ECO:0000256" key="1">
    <source>
        <dbReference type="ARBA" id="ARBA00000707"/>
    </source>
</evidence>
<feature type="compositionally biased region" description="Acidic residues" evidence="8">
    <location>
        <begin position="528"/>
        <end position="539"/>
    </location>
</feature>
<dbReference type="GO" id="GO:0016579">
    <property type="term" value="P:protein deubiquitination"/>
    <property type="evidence" value="ECO:0007669"/>
    <property type="project" value="InterPro"/>
</dbReference>
<keyword evidence="12" id="KW-1185">Reference proteome</keyword>
<proteinExistence type="inferred from homology"/>
<dbReference type="SUPFAM" id="SSF54001">
    <property type="entry name" value="Cysteine proteinases"/>
    <property type="match status" value="1"/>
</dbReference>